<dbReference type="Gene3D" id="3.40.50.880">
    <property type="match status" value="1"/>
</dbReference>
<dbReference type="InterPro" id="IPR029062">
    <property type="entry name" value="Class_I_gatase-like"/>
</dbReference>
<evidence type="ECO:0000313" key="2">
    <source>
        <dbReference type="EMBL" id="TQO37419.1"/>
    </source>
</evidence>
<dbReference type="PANTHER" id="PTHR40469">
    <property type="entry name" value="SECRETED GLYCOSYL HYDROLASE"/>
    <property type="match status" value="1"/>
</dbReference>
<dbReference type="InterPro" id="IPR029010">
    <property type="entry name" value="ThuA-like"/>
</dbReference>
<evidence type="ECO:0000313" key="3">
    <source>
        <dbReference type="Proteomes" id="UP000315363"/>
    </source>
</evidence>
<dbReference type="Proteomes" id="UP000315363">
    <property type="component" value="Unassembled WGS sequence"/>
</dbReference>
<dbReference type="Pfam" id="PF06283">
    <property type="entry name" value="ThuA"/>
    <property type="match status" value="1"/>
</dbReference>
<evidence type="ECO:0000259" key="1">
    <source>
        <dbReference type="Pfam" id="PF06283"/>
    </source>
</evidence>
<dbReference type="EMBL" id="VHIF01000001">
    <property type="protein sequence ID" value="TQO37419.1"/>
    <property type="molecule type" value="Genomic_DNA"/>
</dbReference>
<dbReference type="SUPFAM" id="SSF52317">
    <property type="entry name" value="Class I glutamine amidotransferase-like"/>
    <property type="match status" value="1"/>
</dbReference>
<keyword evidence="3" id="KW-1185">Reference proteome</keyword>
<proteinExistence type="predicted"/>
<comment type="caution">
    <text evidence="2">The sequence shown here is derived from an EMBL/GenBank/DDBJ whole genome shotgun (WGS) entry which is preliminary data.</text>
</comment>
<name>A0ABY3AB98_9FLAO</name>
<sequence>MICIIMLESVIFGYSFFGKFTWNALWSFLVAGVLVSCGNKDSKAVANLGKEYSEQLIAQADRVELDNDGPLLNGQAIKGERSPDEYRITYNGSEGPGKGKHIVFIATDHEYRGEETLPALARILAKRYGFSCTVVWALDDDGNIFPGGSDLKGLDVLKKADLMVMFMRFANFEDEQMQYIDDYLNRGGSVIGLRTTTHAFKNADNPNWNHYDFKYEVENKAWHGGFGEVVLGETWVGHYGKNHQQASKLIMEENNKEHPIMRGVQNALAQCGGYNAYPQGKDLKILARGRVLNGMTPDAAPDTSKEELPVAWVRTYQLEKGKPGRAFTTTHGASEDILNEGFRRMLINACFWGLEMEDVIKEDNPIDFVGGYEPTTFNFEGYQKNVKPSDLKGWESVIMPRK</sequence>
<organism evidence="2 3">
    <name type="scientific">Arenibacter algicola</name>
    <dbReference type="NCBI Taxonomy" id="616991"/>
    <lineage>
        <taxon>Bacteria</taxon>
        <taxon>Pseudomonadati</taxon>
        <taxon>Bacteroidota</taxon>
        <taxon>Flavobacteriia</taxon>
        <taxon>Flavobacteriales</taxon>
        <taxon>Flavobacteriaceae</taxon>
        <taxon>Arenibacter</taxon>
    </lineage>
</organism>
<accession>A0ABY3AB98</accession>
<reference evidence="2 3" key="1">
    <citation type="submission" date="2019-06" db="EMBL/GenBank/DDBJ databases">
        <title>A large-scale integrated study on North Sea by COGITO (Coastal Microbe Genomic &amp; Taxonomic Observatory).</title>
        <authorList>
            <person name="Teeling H."/>
        </authorList>
    </citation>
    <scope>NUCLEOTIDE SEQUENCE [LARGE SCALE GENOMIC DNA]</scope>
    <source>
        <strain evidence="2 3">MAR_2009_79</strain>
    </source>
</reference>
<protein>
    <submittedName>
        <fullName evidence="2">Trehalose utilization protein</fullName>
    </submittedName>
</protein>
<dbReference type="PANTHER" id="PTHR40469:SF2">
    <property type="entry name" value="GALACTOSE-BINDING DOMAIN-LIKE SUPERFAMILY PROTEIN"/>
    <property type="match status" value="1"/>
</dbReference>
<gene>
    <name evidence="2" type="ORF">GQ41_2027</name>
</gene>
<feature type="domain" description="ThuA-like" evidence="1">
    <location>
        <begin position="115"/>
        <end position="352"/>
    </location>
</feature>